<dbReference type="EMBL" id="QJKJ01008564">
    <property type="protein sequence ID" value="RDX79361.1"/>
    <property type="molecule type" value="Genomic_DNA"/>
</dbReference>
<name>A0A371FM69_MUCPR</name>
<dbReference type="Proteomes" id="UP000257109">
    <property type="component" value="Unassembled WGS sequence"/>
</dbReference>
<evidence type="ECO:0000259" key="1">
    <source>
        <dbReference type="Pfam" id="PF17921"/>
    </source>
</evidence>
<feature type="domain" description="Integrase zinc-binding" evidence="1">
    <location>
        <begin position="38"/>
        <end position="94"/>
    </location>
</feature>
<feature type="domain" description="Tf2-1-like SH3-like" evidence="2">
    <location>
        <begin position="271"/>
        <end position="318"/>
    </location>
</feature>
<reference evidence="3" key="1">
    <citation type="submission" date="2018-05" db="EMBL/GenBank/DDBJ databases">
        <title>Draft genome of Mucuna pruriens seed.</title>
        <authorList>
            <person name="Nnadi N.E."/>
            <person name="Vos R."/>
            <person name="Hasami M.H."/>
            <person name="Devisetty U.K."/>
            <person name="Aguiy J.C."/>
        </authorList>
    </citation>
    <scope>NUCLEOTIDE SEQUENCE [LARGE SCALE GENOMIC DNA]</scope>
    <source>
        <strain evidence="3">JCA_2017</strain>
    </source>
</reference>
<organism evidence="3 4">
    <name type="scientific">Mucuna pruriens</name>
    <name type="common">Velvet bean</name>
    <name type="synonym">Dolichos pruriens</name>
    <dbReference type="NCBI Taxonomy" id="157652"/>
    <lineage>
        <taxon>Eukaryota</taxon>
        <taxon>Viridiplantae</taxon>
        <taxon>Streptophyta</taxon>
        <taxon>Embryophyta</taxon>
        <taxon>Tracheophyta</taxon>
        <taxon>Spermatophyta</taxon>
        <taxon>Magnoliopsida</taxon>
        <taxon>eudicotyledons</taxon>
        <taxon>Gunneridae</taxon>
        <taxon>Pentapetalae</taxon>
        <taxon>rosids</taxon>
        <taxon>fabids</taxon>
        <taxon>Fabales</taxon>
        <taxon>Fabaceae</taxon>
        <taxon>Papilionoideae</taxon>
        <taxon>50 kb inversion clade</taxon>
        <taxon>NPAAA clade</taxon>
        <taxon>indigoferoid/millettioid clade</taxon>
        <taxon>Phaseoleae</taxon>
        <taxon>Mucuna</taxon>
    </lineage>
</organism>
<dbReference type="OrthoDB" id="407598at2759"/>
<evidence type="ECO:0000313" key="3">
    <source>
        <dbReference type="EMBL" id="RDX79361.1"/>
    </source>
</evidence>
<dbReference type="PANTHER" id="PTHR35046">
    <property type="entry name" value="ZINC KNUCKLE (CCHC-TYPE) FAMILY PROTEIN"/>
    <property type="match status" value="1"/>
</dbReference>
<proteinExistence type="predicted"/>
<feature type="non-terminal residue" evidence="3">
    <location>
        <position position="1"/>
    </location>
</feature>
<dbReference type="InterPro" id="IPR056924">
    <property type="entry name" value="SH3_Tf2-1"/>
</dbReference>
<dbReference type="Pfam" id="PF24626">
    <property type="entry name" value="SH3_Tf2-1"/>
    <property type="match status" value="1"/>
</dbReference>
<evidence type="ECO:0000259" key="2">
    <source>
        <dbReference type="Pfam" id="PF24626"/>
    </source>
</evidence>
<dbReference type="STRING" id="157652.A0A371FM69"/>
<sequence>NDINFGEVFALCANSLNGNYFRHDDFLFKEKRLCVPRSSIRELLMNEANKGGLMGHFGELKTYEVLLKHFFWPHIRKDIHHICKRCLICRMTKSKSSPHFDISMNFVLGLPRSRGGRHSIFVVVDRFSKMTHFIPCHKVDDFWIGTLSSLDIFGGPYEISFKLNYYFLPLVVLKRMDKLKWSIEHYPNSLDAMIVNSTISHSLFELVYGFNPLSPFDLLSLPLVSLLVNDDGLTKAQFVKKLHEKARYHMEKKGNNMLSKKFESFEKREVSSLRKSKLLPKGDEPFKIVEKINDNSYKLFMCPKKYMGNNSFNVINLTLFDIGTQASNLRSNSIQERKDDMYMEG</sequence>
<evidence type="ECO:0000313" key="4">
    <source>
        <dbReference type="Proteomes" id="UP000257109"/>
    </source>
</evidence>
<protein>
    <submittedName>
        <fullName evidence="3">Uncharacterized protein</fullName>
    </submittedName>
</protein>
<gene>
    <name evidence="3" type="ORF">CR513_40229</name>
</gene>
<dbReference type="PANTHER" id="PTHR35046:SF9">
    <property type="entry name" value="RNA-DIRECTED DNA POLYMERASE"/>
    <property type="match status" value="1"/>
</dbReference>
<dbReference type="InterPro" id="IPR041588">
    <property type="entry name" value="Integrase_H2C2"/>
</dbReference>
<comment type="caution">
    <text evidence="3">The sequence shown here is derived from an EMBL/GenBank/DDBJ whole genome shotgun (WGS) entry which is preliminary data.</text>
</comment>
<dbReference type="Gene3D" id="1.10.340.70">
    <property type="match status" value="1"/>
</dbReference>
<dbReference type="AlphaFoldDB" id="A0A371FM69"/>
<accession>A0A371FM69</accession>
<dbReference type="Pfam" id="PF17921">
    <property type="entry name" value="Integrase_H2C2"/>
    <property type="match status" value="1"/>
</dbReference>
<keyword evidence="4" id="KW-1185">Reference proteome</keyword>